<accession>A0A8H6S8Y2</accession>
<evidence type="ECO:0000313" key="2">
    <source>
        <dbReference type="Proteomes" id="UP000636479"/>
    </source>
</evidence>
<dbReference type="GeneID" id="59349047"/>
<proteinExistence type="predicted"/>
<dbReference type="EMBL" id="JACAZF010000009">
    <property type="protein sequence ID" value="KAF7294562.1"/>
    <property type="molecule type" value="Genomic_DNA"/>
</dbReference>
<dbReference type="OrthoDB" id="3256306at2759"/>
<dbReference type="Proteomes" id="UP000636479">
    <property type="component" value="Unassembled WGS sequence"/>
</dbReference>
<sequence>MLGFLRMPNDRVNTRDQVTTSSNGGWVVGVVQLGELDNKTAPFAATTQVVVEKARSVCLDLDRAKHAPSGASQNVHRANTPPFATNWSSWRTREFIWVHAGLEITTHAPNRANVRLLFSAHLIGLPFVFGPPDGCRSEHGRKVSLTTTTWIQDCRRTRVAPCTFTLAQRLSLAIFMSTVVQRIFVHPRGVARLCRLDFAVRGHLIRRPHSSKRAANSSLPPTTRPIARKNDGEFTCMATPMILLPEACKMLFTRTCDDGACSVGGRHCGECGSGHAYFNNDVPIGSFKTTWTVPPAPAANHGQTIFLFNSIEPGSFDGIMQPVLQWGRSAAGGGPQWMLASWYLYPGGTFFSPLVGVSVGQRLQGEVRLVGASGGTFNYLSSFTNVGGTGLEVDGGPELKWATLTLESYGVTTRDDYPAGSTVFSATNLQLTNGGFPNINWATVSDTADGITTTVQTQGSTAAVVTITY</sequence>
<name>A0A8H6S8Y2_9AGAR</name>
<comment type="caution">
    <text evidence="1">The sequence shown here is derived from an EMBL/GenBank/DDBJ whole genome shotgun (WGS) entry which is preliminary data.</text>
</comment>
<keyword evidence="2" id="KW-1185">Reference proteome</keyword>
<reference evidence="1" key="1">
    <citation type="submission" date="2020-05" db="EMBL/GenBank/DDBJ databases">
        <title>Mycena genomes resolve the evolution of fungal bioluminescence.</title>
        <authorList>
            <person name="Tsai I.J."/>
        </authorList>
    </citation>
    <scope>NUCLEOTIDE SEQUENCE</scope>
    <source>
        <strain evidence="1">171206Taipei</strain>
    </source>
</reference>
<evidence type="ECO:0000313" key="1">
    <source>
        <dbReference type="EMBL" id="KAF7294562.1"/>
    </source>
</evidence>
<gene>
    <name evidence="1" type="ORF">MIND_00992700</name>
</gene>
<protein>
    <submittedName>
        <fullName evidence="1">Uncharacterized protein</fullName>
    </submittedName>
</protein>
<organism evidence="1 2">
    <name type="scientific">Mycena indigotica</name>
    <dbReference type="NCBI Taxonomy" id="2126181"/>
    <lineage>
        <taxon>Eukaryota</taxon>
        <taxon>Fungi</taxon>
        <taxon>Dikarya</taxon>
        <taxon>Basidiomycota</taxon>
        <taxon>Agaricomycotina</taxon>
        <taxon>Agaricomycetes</taxon>
        <taxon>Agaricomycetidae</taxon>
        <taxon>Agaricales</taxon>
        <taxon>Marasmiineae</taxon>
        <taxon>Mycenaceae</taxon>
        <taxon>Mycena</taxon>
    </lineage>
</organism>
<dbReference type="AlphaFoldDB" id="A0A8H6S8Y2"/>
<dbReference type="RefSeq" id="XP_037215925.1">
    <property type="nucleotide sequence ID" value="XM_037366531.1"/>
</dbReference>